<dbReference type="PROSITE" id="PS00631">
    <property type="entry name" value="CYTOSOL_AP"/>
    <property type="match status" value="1"/>
</dbReference>
<keyword evidence="5 7" id="KW-0645">Protease</keyword>
<evidence type="ECO:0000256" key="3">
    <source>
        <dbReference type="ARBA" id="ARBA00009528"/>
    </source>
</evidence>
<sequence length="462" mass="49652">MKFQTTPAKDAITVELIEGSLNRFDGKTLSIGYGTEKPLKRRKFVLFTRKIISVAKANRIKSITVDFAELKALTPSDVSDSEAAEIATISFVMANYEHNTYKRVPKNGFSSVDTVSFLGASKDAQVGIKVGTIVGEEVNAARELSNTPGGDMTPKQFSALAKKTIEGANTKVTVLGRKEMEKLGMGGVVGIGKGSDNEPQFVAVEYWGAAKSQKPVVLVGKGVTFDSGGLNLKPGDHMYEMHMDMSGGSAVLYTVALAAKLKLKANVVGLIPTVENMPGQHAVRPGDMLKSMSGRHIEVLNTDAEGRVILADGITYAKKYNPVVVVDVATLTGAALTALGTQASAIMSTDQKLEDTLRKLGEESGDYVWPFPVWEEYEDMTKGIFGDVPNISTDGNSRYGGVIAGGMFLREFAKDLDCPWAHIDMAPRMTANSNEFLAKGAVGAPVRLLLALIENYADNRKN</sequence>
<keyword evidence="4 7" id="KW-0031">Aminopeptidase</keyword>
<feature type="binding site" evidence="7">
    <location>
        <position position="303"/>
    </location>
    <ligand>
        <name>Mn(2+)</name>
        <dbReference type="ChEBI" id="CHEBI:29035"/>
        <label>1</label>
    </ligand>
</feature>
<dbReference type="Proteomes" id="UP000176568">
    <property type="component" value="Unassembled WGS sequence"/>
</dbReference>
<proteinExistence type="inferred from homology"/>
<dbReference type="EC" id="3.4.11.1" evidence="7"/>
<dbReference type="STRING" id="1797247.A2419_02375"/>
<dbReference type="Gene3D" id="3.40.220.10">
    <property type="entry name" value="Leucine Aminopeptidase, subunit E, domain 1"/>
    <property type="match status" value="1"/>
</dbReference>
<feature type="binding site" evidence="7">
    <location>
        <position position="244"/>
    </location>
    <ligand>
        <name>Mn(2+)</name>
        <dbReference type="ChEBI" id="CHEBI:29035"/>
        <label>2</label>
    </ligand>
</feature>
<keyword evidence="7" id="KW-0464">Manganese</keyword>
<evidence type="ECO:0000259" key="8">
    <source>
        <dbReference type="PROSITE" id="PS00631"/>
    </source>
</evidence>
<feature type="binding site" evidence="7">
    <location>
        <position position="305"/>
    </location>
    <ligand>
        <name>Mn(2+)</name>
        <dbReference type="ChEBI" id="CHEBI:29035"/>
        <label>2</label>
    </ligand>
</feature>
<feature type="active site" evidence="7">
    <location>
        <position position="233"/>
    </location>
</feature>
<comment type="caution">
    <text evidence="9">The sequence shown here is derived from an EMBL/GenBank/DDBJ whole genome shotgun (WGS) entry which is preliminary data.</text>
</comment>
<feature type="binding site" evidence="7">
    <location>
        <position position="226"/>
    </location>
    <ligand>
        <name>Mn(2+)</name>
        <dbReference type="ChEBI" id="CHEBI:29035"/>
        <label>2</label>
    </ligand>
</feature>
<name>A0A1F4Y4M1_9BACT</name>
<evidence type="ECO:0000256" key="4">
    <source>
        <dbReference type="ARBA" id="ARBA00022438"/>
    </source>
</evidence>
<protein>
    <recommendedName>
        <fullName evidence="7">Probable cytosol aminopeptidase</fullName>
        <ecNumber evidence="7">3.4.11.1</ecNumber>
    </recommendedName>
    <alternativeName>
        <fullName evidence="7">Leucine aminopeptidase</fullName>
        <shortName evidence="7">LAP</shortName>
        <ecNumber evidence="7">3.4.11.10</ecNumber>
    </alternativeName>
    <alternativeName>
        <fullName evidence="7">Leucyl aminopeptidase</fullName>
    </alternativeName>
</protein>
<dbReference type="CDD" id="cd00433">
    <property type="entry name" value="Peptidase_M17"/>
    <property type="match status" value="1"/>
</dbReference>
<dbReference type="EC" id="3.4.11.10" evidence="7"/>
<dbReference type="GO" id="GO:0006508">
    <property type="term" value="P:proteolysis"/>
    <property type="evidence" value="ECO:0007669"/>
    <property type="project" value="UniProtKB-KW"/>
</dbReference>
<feature type="domain" description="Cytosol aminopeptidase" evidence="8">
    <location>
        <begin position="301"/>
        <end position="308"/>
    </location>
</feature>
<comment type="subcellular location">
    <subcellularLocation>
        <location evidence="7">Cytoplasm</location>
    </subcellularLocation>
</comment>
<dbReference type="GO" id="GO:0030145">
    <property type="term" value="F:manganese ion binding"/>
    <property type="evidence" value="ECO:0007669"/>
    <property type="project" value="UniProtKB-UniRule"/>
</dbReference>
<gene>
    <name evidence="7" type="primary">pepA</name>
    <name evidence="9" type="ORF">A2419_02375</name>
</gene>
<dbReference type="InterPro" id="IPR023042">
    <property type="entry name" value="Peptidase_M17_leu_NH2_pept"/>
</dbReference>
<dbReference type="GO" id="GO:0070006">
    <property type="term" value="F:metalloaminopeptidase activity"/>
    <property type="evidence" value="ECO:0007669"/>
    <property type="project" value="InterPro"/>
</dbReference>
<evidence type="ECO:0000256" key="6">
    <source>
        <dbReference type="ARBA" id="ARBA00022801"/>
    </source>
</evidence>
<evidence type="ECO:0000313" key="10">
    <source>
        <dbReference type="Proteomes" id="UP000176568"/>
    </source>
</evidence>
<keyword evidence="7" id="KW-0479">Metal-binding</keyword>
<feature type="binding site" evidence="7">
    <location>
        <position position="226"/>
    </location>
    <ligand>
        <name>Mn(2+)</name>
        <dbReference type="ChEBI" id="CHEBI:29035"/>
        <label>1</label>
    </ligand>
</feature>
<dbReference type="HAMAP" id="MF_00181">
    <property type="entry name" value="Cytosol_peptidase_M17"/>
    <property type="match status" value="1"/>
</dbReference>
<keyword evidence="6 7" id="KW-0378">Hydrolase</keyword>
<evidence type="ECO:0000313" key="9">
    <source>
        <dbReference type="EMBL" id="OGC88851.1"/>
    </source>
</evidence>
<dbReference type="EMBL" id="MEXB01000002">
    <property type="protein sequence ID" value="OGC88851.1"/>
    <property type="molecule type" value="Genomic_DNA"/>
</dbReference>
<dbReference type="PANTHER" id="PTHR11963">
    <property type="entry name" value="LEUCINE AMINOPEPTIDASE-RELATED"/>
    <property type="match status" value="1"/>
</dbReference>
<organism evidence="9 10">
    <name type="scientific">Candidatus Adlerbacteria bacterium RIFOXYC1_FULL_48_26</name>
    <dbReference type="NCBI Taxonomy" id="1797247"/>
    <lineage>
        <taxon>Bacteria</taxon>
        <taxon>Candidatus Adleribacteriota</taxon>
    </lineage>
</organism>
<evidence type="ECO:0000256" key="2">
    <source>
        <dbReference type="ARBA" id="ARBA00000967"/>
    </source>
</evidence>
<dbReference type="PRINTS" id="PR00481">
    <property type="entry name" value="LAMNOPPTDASE"/>
</dbReference>
<comment type="cofactor">
    <cofactor evidence="7">
        <name>Mn(2+)</name>
        <dbReference type="ChEBI" id="CHEBI:29035"/>
    </cofactor>
    <text evidence="7">Binds 2 manganese ions per subunit.</text>
</comment>
<comment type="catalytic activity">
    <reaction evidence="1 7">
        <text>Release of an N-terminal amino acid, Xaa-|-Yaa-, in which Xaa is preferably Leu, but may be other amino acids including Pro although not Arg or Lys, and Yaa may be Pro. Amino acid amides and methyl esters are also readily hydrolyzed, but rates on arylamides are exceedingly low.</text>
        <dbReference type="EC" id="3.4.11.1"/>
    </reaction>
</comment>
<feature type="binding site" evidence="7">
    <location>
        <position position="305"/>
    </location>
    <ligand>
        <name>Mn(2+)</name>
        <dbReference type="ChEBI" id="CHEBI:29035"/>
        <label>1</label>
    </ligand>
</feature>
<evidence type="ECO:0000256" key="1">
    <source>
        <dbReference type="ARBA" id="ARBA00000135"/>
    </source>
</evidence>
<comment type="similarity">
    <text evidence="3 7">Belongs to the peptidase M17 family.</text>
</comment>
<keyword evidence="7" id="KW-0963">Cytoplasm</keyword>
<dbReference type="InterPro" id="IPR000819">
    <property type="entry name" value="Peptidase_M17_C"/>
</dbReference>
<comment type="function">
    <text evidence="7">Presumably involved in the processing and regular turnover of intracellular proteins. Catalyzes the removal of unsubstituted N-terminal amino acids from various peptides.</text>
</comment>
<dbReference type="Pfam" id="PF00883">
    <property type="entry name" value="Peptidase_M17"/>
    <property type="match status" value="1"/>
</dbReference>
<dbReference type="GO" id="GO:0005737">
    <property type="term" value="C:cytoplasm"/>
    <property type="evidence" value="ECO:0007669"/>
    <property type="project" value="UniProtKB-SubCell"/>
</dbReference>
<dbReference type="AlphaFoldDB" id="A0A1F4Y4M1"/>
<comment type="catalytic activity">
    <reaction evidence="2 7">
        <text>Release of an N-terminal amino acid, preferentially leucine, but not glutamic or aspartic acids.</text>
        <dbReference type="EC" id="3.4.11.10"/>
    </reaction>
</comment>
<feature type="binding site" evidence="7">
    <location>
        <position position="221"/>
    </location>
    <ligand>
        <name>Mn(2+)</name>
        <dbReference type="ChEBI" id="CHEBI:29035"/>
        <label>2</label>
    </ligand>
</feature>
<dbReference type="InterPro" id="IPR011356">
    <property type="entry name" value="Leucine_aapep/pepB"/>
</dbReference>
<evidence type="ECO:0000256" key="7">
    <source>
        <dbReference type="HAMAP-Rule" id="MF_00181"/>
    </source>
</evidence>
<evidence type="ECO:0000256" key="5">
    <source>
        <dbReference type="ARBA" id="ARBA00022670"/>
    </source>
</evidence>
<dbReference type="InterPro" id="IPR043472">
    <property type="entry name" value="Macro_dom-like"/>
</dbReference>
<dbReference type="SUPFAM" id="SSF53187">
    <property type="entry name" value="Zn-dependent exopeptidases"/>
    <property type="match status" value="1"/>
</dbReference>
<dbReference type="Gene3D" id="3.40.630.10">
    <property type="entry name" value="Zn peptidases"/>
    <property type="match status" value="1"/>
</dbReference>
<reference evidence="9 10" key="1">
    <citation type="journal article" date="2016" name="Nat. Commun.">
        <title>Thousands of microbial genomes shed light on interconnected biogeochemical processes in an aquifer system.</title>
        <authorList>
            <person name="Anantharaman K."/>
            <person name="Brown C.T."/>
            <person name="Hug L.A."/>
            <person name="Sharon I."/>
            <person name="Castelle C.J."/>
            <person name="Probst A.J."/>
            <person name="Thomas B.C."/>
            <person name="Singh A."/>
            <person name="Wilkins M.J."/>
            <person name="Karaoz U."/>
            <person name="Brodie E.L."/>
            <person name="Williams K.H."/>
            <person name="Hubbard S.S."/>
            <person name="Banfield J.F."/>
        </authorList>
    </citation>
    <scope>NUCLEOTIDE SEQUENCE [LARGE SCALE GENOMIC DNA]</scope>
</reference>
<feature type="active site" evidence="7">
    <location>
        <position position="307"/>
    </location>
</feature>
<dbReference type="PANTHER" id="PTHR11963:SF23">
    <property type="entry name" value="CYTOSOL AMINOPEPTIDASE"/>
    <property type="match status" value="1"/>
</dbReference>
<dbReference type="SUPFAM" id="SSF52949">
    <property type="entry name" value="Macro domain-like"/>
    <property type="match status" value="1"/>
</dbReference>
<accession>A0A1F4Y4M1</accession>